<dbReference type="RefSeq" id="WP_006626530.1">
    <property type="nucleotide sequence ID" value="NZ_ADFR01000002.1"/>
</dbReference>
<dbReference type="Proteomes" id="UP000005017">
    <property type="component" value="Unassembled WGS sequence"/>
</dbReference>
<sequence>MMKYTLICSGSKGNSFYLEDGTTHILVDCGSSKKRILAGLHDFGVDERELDAVLITHNHGDHIAAVTAFKDYPIYSPVELEGVDVFLIEADKAFTIETLQIMPIGLSHDAGKTVGYVFDNGVERLLYMTDTGYLNEKYISYLRGMDYVIIESNHDVEMLMNTNRPLYLKRRILDDEGHLNNEDCAAILEKIVTENTKYIWLAHLSQEANTPKLALNCTVQALKKMRLNGSIKVAVAKQFCALKKGEKAGEMDFGNDWSVVDMESHS</sequence>
<keyword evidence="3" id="KW-1185">Reference proteome</keyword>
<dbReference type="Gene3D" id="3.60.15.10">
    <property type="entry name" value="Ribonuclease Z/Hydroxyacylglutathione hydrolase-like"/>
    <property type="match status" value="1"/>
</dbReference>
<dbReference type="Pfam" id="PF12706">
    <property type="entry name" value="Lactamase_B_2"/>
    <property type="match status" value="1"/>
</dbReference>
<dbReference type="EMBL" id="ADFR01000002">
    <property type="protein sequence ID" value="EFC06185.1"/>
    <property type="molecule type" value="Genomic_DNA"/>
</dbReference>
<evidence type="ECO:0000313" key="2">
    <source>
        <dbReference type="EMBL" id="EFC06185.1"/>
    </source>
</evidence>
<dbReference type="eggNOG" id="COG1235">
    <property type="taxonomic scope" value="Bacteria"/>
</dbReference>
<dbReference type="AlphaFoldDB" id="D2MMA9"/>
<evidence type="ECO:0000259" key="1">
    <source>
        <dbReference type="SMART" id="SM00849"/>
    </source>
</evidence>
<accession>D2MMA9</accession>
<dbReference type="PANTHER" id="PTHR47619:SF1">
    <property type="entry name" value="EXODEOXYRIBONUCLEASE WALJ"/>
    <property type="match status" value="1"/>
</dbReference>
<dbReference type="OrthoDB" id="9781189at2"/>
<feature type="domain" description="Metallo-beta-lactamase" evidence="1">
    <location>
        <begin position="12"/>
        <end position="178"/>
    </location>
</feature>
<dbReference type="STRING" id="679192.HMPREF9013_0887"/>
<dbReference type="InterPro" id="IPR001279">
    <property type="entry name" value="Metallo-B-lactamas"/>
</dbReference>
<organism evidence="2 3">
    <name type="scientific">Bulleidia extructa W1219</name>
    <dbReference type="NCBI Taxonomy" id="679192"/>
    <lineage>
        <taxon>Bacteria</taxon>
        <taxon>Bacillati</taxon>
        <taxon>Bacillota</taxon>
        <taxon>Erysipelotrichia</taxon>
        <taxon>Erysipelotrichales</taxon>
        <taxon>Erysipelotrichaceae</taxon>
        <taxon>Bulleidia</taxon>
    </lineage>
</organism>
<name>D2MMA9_9FIRM</name>
<reference evidence="3" key="1">
    <citation type="submission" date="2009-12" db="EMBL/GenBank/DDBJ databases">
        <title>Sequence of Clostridiales genomosp. BVAB3 str. UPII9-5.</title>
        <authorList>
            <person name="Madupu R."/>
            <person name="Durkin A.S."/>
            <person name="Torralba M."/>
            <person name="Methe B."/>
            <person name="Sutton G.G."/>
            <person name="Strausberg R.L."/>
            <person name="Nelson K.E."/>
        </authorList>
    </citation>
    <scope>NUCLEOTIDE SEQUENCE [LARGE SCALE GENOMIC DNA]</scope>
    <source>
        <strain evidence="3">W1219</strain>
    </source>
</reference>
<dbReference type="SUPFAM" id="SSF56281">
    <property type="entry name" value="Metallo-hydrolase/oxidoreductase"/>
    <property type="match status" value="1"/>
</dbReference>
<dbReference type="InterPro" id="IPR036866">
    <property type="entry name" value="RibonucZ/Hydroxyglut_hydro"/>
</dbReference>
<dbReference type="PANTHER" id="PTHR47619">
    <property type="entry name" value="METALLO-HYDROLASE YYCJ-RELATED"/>
    <property type="match status" value="1"/>
</dbReference>
<protein>
    <submittedName>
        <fullName evidence="2">Metallo-beta-lactamase domain protein</fullName>
    </submittedName>
</protein>
<comment type="caution">
    <text evidence="2">The sequence shown here is derived from an EMBL/GenBank/DDBJ whole genome shotgun (WGS) entry which is preliminary data.</text>
</comment>
<dbReference type="InterPro" id="IPR052533">
    <property type="entry name" value="WalJ/YycJ-like"/>
</dbReference>
<evidence type="ECO:0000313" key="3">
    <source>
        <dbReference type="Proteomes" id="UP000005017"/>
    </source>
</evidence>
<gene>
    <name evidence="2" type="ORF">HMPREF9013_0887</name>
</gene>
<proteinExistence type="predicted"/>
<dbReference type="SMART" id="SM00849">
    <property type="entry name" value="Lactamase_B"/>
    <property type="match status" value="1"/>
</dbReference>